<evidence type="ECO:0000313" key="6">
    <source>
        <dbReference type="EMBL" id="AUL80159.1"/>
    </source>
</evidence>
<dbReference type="Pfam" id="PF04708">
    <property type="entry name" value="Pox_F16"/>
    <property type="match status" value="1"/>
</dbReference>
<evidence type="ECO:0000256" key="2">
    <source>
        <dbReference type="ARBA" id="ARBA00022518"/>
    </source>
</evidence>
<keyword evidence="2" id="KW-0244">Early protein</keyword>
<dbReference type="Proteomes" id="UP000270450">
    <property type="component" value="Segment"/>
</dbReference>
<comment type="similarity">
    <text evidence="4">Belongs to the orthopoxvirus OPG058 family.</text>
</comment>
<evidence type="ECO:0000256" key="4">
    <source>
        <dbReference type="ARBA" id="ARBA00034705"/>
    </source>
</evidence>
<evidence type="ECO:0000256" key="3">
    <source>
        <dbReference type="ARBA" id="ARBA00022562"/>
    </source>
</evidence>
<reference evidence="6" key="1">
    <citation type="journal article" date="2018" name="Emerg. Infect. Dis.">
        <title>Ocular Vaccinia Infection in Dairy Worker, Brazil.</title>
        <authorList>
            <person name="Teixeira Lima M."/>
            <person name="Pereira Oliveira G."/>
            <person name="Bretas de Oliveira D."/>
            <person name="Mesquita Vaz S."/>
            <person name="de Souza Trindade G."/>
            <person name="Santos Abrahao J."/>
            <person name="Geessien Kroon E."/>
        </authorList>
    </citation>
    <scope>NUCLEOTIDE SEQUENCE [LARGE SCALE GENOMIC DNA]</scope>
    <source>
        <strain evidence="6">CEyV1</strain>
    </source>
</reference>
<comment type="subcellular location">
    <subcellularLocation>
        <location evidence="1">Host nucleus</location>
        <location evidence="1">Host nucleolus</location>
    </subcellularLocation>
</comment>
<dbReference type="EMBL" id="MG012795">
    <property type="protein sequence ID" value="AUL80159.1"/>
    <property type="molecule type" value="Genomic_DNA"/>
</dbReference>
<organism evidence="6">
    <name type="scientific">Vaccinia virus</name>
    <name type="common">VACV</name>
    <name type="synonym">Orthopoxvirus vaccinia</name>
    <dbReference type="NCBI Taxonomy" id="10245"/>
    <lineage>
        <taxon>Viruses</taxon>
        <taxon>Varidnaviria</taxon>
        <taxon>Bamfordvirae</taxon>
        <taxon>Nucleocytoviricota</taxon>
        <taxon>Pokkesviricetes</taxon>
        <taxon>Chitovirales</taxon>
        <taxon>Poxviridae</taxon>
        <taxon>Chordopoxvirinae</taxon>
        <taxon>Orthopoxvirus</taxon>
    </lineage>
</organism>
<evidence type="ECO:0000256" key="5">
    <source>
        <dbReference type="ARBA" id="ARBA00034820"/>
    </source>
</evidence>
<dbReference type="GO" id="GO:0044196">
    <property type="term" value="C:host cell nucleolus"/>
    <property type="evidence" value="ECO:0007669"/>
    <property type="project" value="UniProtKB-SubCell"/>
</dbReference>
<accession>A0A2I6J127</accession>
<evidence type="ECO:0000256" key="1">
    <source>
        <dbReference type="ARBA" id="ARBA00004307"/>
    </source>
</evidence>
<keyword evidence="3" id="KW-1048">Host nucleus</keyword>
<dbReference type="InterPro" id="IPR006798">
    <property type="entry name" value="Poxvirus_F16"/>
</dbReference>
<proteinExistence type="inferred from homology"/>
<name>A0A2I6J127_VACCV</name>
<sequence length="242" mass="28066">MLLYFYIYILNMKVVIETSVASLLYASIQVQKTACRHQCNYLSMQVVKEIEEFGTINEKNLEFDTWKDVIQNDEIDALVFYRVRQISISTGVLYKSMMRNRPKPISMYFVRDCLAFDGDPPSFRMTSCNINAYNRSKIKYLIILMNMKTCNKKIISEFIIGNFGSVDALLSIVNSNVTWITSVINNCNGRGINIRVSNNKMLTITSFRRFVSKRKMYKTTKCASQLDNLCTEMNKMDIIDKD</sequence>
<dbReference type="PIRSF" id="PIRSF015792">
    <property type="entry name" value="VAC_F16L"/>
    <property type="match status" value="1"/>
</dbReference>
<protein>
    <recommendedName>
        <fullName evidence="5">Protein OPG061</fullName>
    </recommendedName>
</protein>